<evidence type="ECO:0000313" key="6">
    <source>
        <dbReference type="WBParaSite" id="BXY_0057300.1"/>
    </source>
</evidence>
<evidence type="ECO:0000256" key="1">
    <source>
        <dbReference type="SAM" id="SignalP"/>
    </source>
</evidence>
<evidence type="ECO:0000313" key="4">
    <source>
        <dbReference type="Proteomes" id="UP000095284"/>
    </source>
</evidence>
<dbReference type="Proteomes" id="UP000582659">
    <property type="component" value="Unassembled WGS sequence"/>
</dbReference>
<keyword evidence="5" id="KW-1185">Reference proteome</keyword>
<protein>
    <submittedName>
        <fullName evidence="2">(pine wood nematode) hypothetical protein</fullName>
    </submittedName>
</protein>
<evidence type="ECO:0000313" key="5">
    <source>
        <dbReference type="Proteomes" id="UP000659654"/>
    </source>
</evidence>
<dbReference type="Proteomes" id="UP000095284">
    <property type="component" value="Unplaced"/>
</dbReference>
<dbReference type="EMBL" id="CAJFCV020000004">
    <property type="protein sequence ID" value="CAG9118970.1"/>
    <property type="molecule type" value="Genomic_DNA"/>
</dbReference>
<feature type="signal peptide" evidence="1">
    <location>
        <begin position="1"/>
        <end position="17"/>
    </location>
</feature>
<reference evidence="3" key="2">
    <citation type="submission" date="2020-08" db="EMBL/GenBank/DDBJ databases">
        <authorList>
            <person name="Kikuchi T."/>
        </authorList>
    </citation>
    <scope>NUCLEOTIDE SEQUENCE</scope>
    <source>
        <strain evidence="2">Ka4C1</strain>
    </source>
</reference>
<organism evidence="4 6">
    <name type="scientific">Bursaphelenchus xylophilus</name>
    <name type="common">Pinewood nematode worm</name>
    <name type="synonym">Aphelenchoides xylophilus</name>
    <dbReference type="NCBI Taxonomy" id="6326"/>
    <lineage>
        <taxon>Eukaryota</taxon>
        <taxon>Metazoa</taxon>
        <taxon>Ecdysozoa</taxon>
        <taxon>Nematoda</taxon>
        <taxon>Chromadorea</taxon>
        <taxon>Rhabditida</taxon>
        <taxon>Tylenchina</taxon>
        <taxon>Tylenchomorpha</taxon>
        <taxon>Aphelenchoidea</taxon>
        <taxon>Aphelenchoididae</taxon>
        <taxon>Bursaphelenchus</taxon>
    </lineage>
</organism>
<proteinExistence type="predicted"/>
<evidence type="ECO:0000313" key="3">
    <source>
        <dbReference type="EMBL" id="CAG9118970.1"/>
    </source>
</evidence>
<keyword evidence="1" id="KW-0732">Signal</keyword>
<reference evidence="6" key="1">
    <citation type="submission" date="2016-11" db="UniProtKB">
        <authorList>
            <consortium name="WormBaseParasite"/>
        </authorList>
    </citation>
    <scope>IDENTIFICATION</scope>
</reference>
<dbReference type="OrthoDB" id="5803672at2759"/>
<feature type="chain" id="PRO_5035359093" evidence="1">
    <location>
        <begin position="18"/>
        <end position="376"/>
    </location>
</feature>
<dbReference type="AlphaFoldDB" id="A0A1I7RIP1"/>
<dbReference type="EMBL" id="CAJFDI010000004">
    <property type="protein sequence ID" value="CAD5228377.1"/>
    <property type="molecule type" value="Genomic_DNA"/>
</dbReference>
<gene>
    <name evidence="2" type="ORF">BXYJ_LOCUS10414</name>
</gene>
<sequence length="376" mass="42584">MIVRPLLIVLSTQLAVGYKVETEECVGFLNYSTPTSVEYMEAQWKFARSFSLTEADWVRALPTFDEVHELERLFTDLYDLEDFKKFDSSNVYETYSTLKFLNFHTIQNDQILIITEKFQEKASDNRFFGFVAIRGQRYVRNWIHLSSPHFETDGAVSQQASVLFDDTNAKTVVVAGAARDSVSGGVNSTCQPGNKIADAAHNTETWFHKILVAIWRANKQRDDQYIQWHGMAETSCRKSDAFLSVGANNDHHIYRDNGSFVFELEKSIDMVSENDSFAQTPYTDSRCHLVALSNVFGRIVNGVAIGKECSEKAVAENINGKFLHIEQKIISRCNLTLWNEGLKVVLNNTARANPESLFWSPIAAGLFTTLFNLIVL</sequence>
<evidence type="ECO:0000313" key="2">
    <source>
        <dbReference type="EMBL" id="CAD5228377.1"/>
    </source>
</evidence>
<accession>A0A1I7RIP1</accession>
<name>A0A1I7RIP1_BURXY</name>
<dbReference type="WBParaSite" id="BXY_0057300.1">
    <property type="protein sequence ID" value="BXY_0057300.1"/>
    <property type="gene ID" value="BXY_0057300"/>
</dbReference>
<dbReference type="Proteomes" id="UP000659654">
    <property type="component" value="Unassembled WGS sequence"/>
</dbReference>